<dbReference type="AlphaFoldDB" id="A0A834MCU3"/>
<organism evidence="2 3">
    <name type="scientific">Rhynchophorus ferrugineus</name>
    <name type="common">Red palm weevil</name>
    <name type="synonym">Curculio ferrugineus</name>
    <dbReference type="NCBI Taxonomy" id="354439"/>
    <lineage>
        <taxon>Eukaryota</taxon>
        <taxon>Metazoa</taxon>
        <taxon>Ecdysozoa</taxon>
        <taxon>Arthropoda</taxon>
        <taxon>Hexapoda</taxon>
        <taxon>Insecta</taxon>
        <taxon>Pterygota</taxon>
        <taxon>Neoptera</taxon>
        <taxon>Endopterygota</taxon>
        <taxon>Coleoptera</taxon>
        <taxon>Polyphaga</taxon>
        <taxon>Cucujiformia</taxon>
        <taxon>Curculionidae</taxon>
        <taxon>Dryophthorinae</taxon>
        <taxon>Rhynchophorus</taxon>
    </lineage>
</organism>
<reference evidence="2" key="1">
    <citation type="submission" date="2020-08" db="EMBL/GenBank/DDBJ databases">
        <title>Genome sequencing and assembly of the red palm weevil Rhynchophorus ferrugineus.</title>
        <authorList>
            <person name="Dias G.B."/>
            <person name="Bergman C.M."/>
            <person name="Manee M."/>
        </authorList>
    </citation>
    <scope>NUCLEOTIDE SEQUENCE</scope>
    <source>
        <strain evidence="2">AA-2017</strain>
        <tissue evidence="2">Whole larva</tissue>
    </source>
</reference>
<dbReference type="Proteomes" id="UP000625711">
    <property type="component" value="Unassembled WGS sequence"/>
</dbReference>
<sequence>MSCRDGQVCGGQGSSPSRSGQTPSHRTIHISMEKSPTRTGEFPSYPEYSGIAGNIRMPCGARTSPGPYSYPGQFDQIGAPMDYNMSWMPKDVNLAELLDQSAGQMSARFRRMDPNLMPGPSQPPPVPDAELSRENSLLEREQRERNETSPDGSPIDKKTQESLIQWFDRSVEKELKKHKESSMGAMLNLAQPPLDADTLPELNLSKGTLERLAEATASQVEICLQLRKEPDTELADAVEKLAKAEAMCAFAGAVQAAEAAAEAAPPELAEEAAVASARGFQTEVATSSFHQSVGSYRPIEVLGYVGITKPKFPTRRK</sequence>
<feature type="compositionally biased region" description="Low complexity" evidence="1">
    <location>
        <begin position="14"/>
        <end position="24"/>
    </location>
</feature>
<proteinExistence type="predicted"/>
<comment type="caution">
    <text evidence="2">The sequence shown here is derived from an EMBL/GenBank/DDBJ whole genome shotgun (WGS) entry which is preliminary data.</text>
</comment>
<keyword evidence="3" id="KW-1185">Reference proteome</keyword>
<accession>A0A834MCU3</accession>
<evidence type="ECO:0000256" key="1">
    <source>
        <dbReference type="SAM" id="MobiDB-lite"/>
    </source>
</evidence>
<name>A0A834MCU3_RHYFE</name>
<dbReference type="EMBL" id="JAACXV010004921">
    <property type="protein sequence ID" value="KAF7276946.1"/>
    <property type="molecule type" value="Genomic_DNA"/>
</dbReference>
<dbReference type="OrthoDB" id="7692348at2759"/>
<evidence type="ECO:0000313" key="3">
    <source>
        <dbReference type="Proteomes" id="UP000625711"/>
    </source>
</evidence>
<feature type="compositionally biased region" description="Basic and acidic residues" evidence="1">
    <location>
        <begin position="130"/>
        <end position="160"/>
    </location>
</feature>
<protein>
    <submittedName>
        <fullName evidence="2">Uncharacterized protein</fullName>
    </submittedName>
</protein>
<gene>
    <name evidence="2" type="ORF">GWI33_009626</name>
</gene>
<feature type="region of interest" description="Disordered" evidence="1">
    <location>
        <begin position="111"/>
        <end position="160"/>
    </location>
</feature>
<feature type="region of interest" description="Disordered" evidence="1">
    <location>
        <begin position="1"/>
        <end position="47"/>
    </location>
</feature>
<evidence type="ECO:0000313" key="2">
    <source>
        <dbReference type="EMBL" id="KAF7276946.1"/>
    </source>
</evidence>